<keyword evidence="1" id="KW-1133">Transmembrane helix</keyword>
<dbReference type="EMBL" id="JBHSRD010000008">
    <property type="protein sequence ID" value="MFC6009132.1"/>
    <property type="molecule type" value="Genomic_DNA"/>
</dbReference>
<keyword evidence="1" id="KW-0812">Transmembrane</keyword>
<keyword evidence="1" id="KW-0472">Membrane</keyword>
<dbReference type="RefSeq" id="WP_345717658.1">
    <property type="nucleotide sequence ID" value="NZ_BAABFP010000007.1"/>
</dbReference>
<organism evidence="2 3">
    <name type="scientific">Angustibacter luteus</name>
    <dbReference type="NCBI Taxonomy" id="658456"/>
    <lineage>
        <taxon>Bacteria</taxon>
        <taxon>Bacillati</taxon>
        <taxon>Actinomycetota</taxon>
        <taxon>Actinomycetes</taxon>
        <taxon>Kineosporiales</taxon>
        <taxon>Kineosporiaceae</taxon>
    </lineage>
</organism>
<feature type="transmembrane region" description="Helical" evidence="1">
    <location>
        <begin position="47"/>
        <end position="67"/>
    </location>
</feature>
<evidence type="ECO:0000256" key="1">
    <source>
        <dbReference type="SAM" id="Phobius"/>
    </source>
</evidence>
<name>A0ABW1JJR7_9ACTN</name>
<evidence type="ECO:0000313" key="2">
    <source>
        <dbReference type="EMBL" id="MFC6009132.1"/>
    </source>
</evidence>
<evidence type="ECO:0000313" key="3">
    <source>
        <dbReference type="Proteomes" id="UP001596189"/>
    </source>
</evidence>
<feature type="transmembrane region" description="Helical" evidence="1">
    <location>
        <begin position="74"/>
        <end position="97"/>
    </location>
</feature>
<keyword evidence="3" id="KW-1185">Reference proteome</keyword>
<sequence length="130" mass="14356">MRVNRRRGAFLLSFGIAYAGIGYSYAVAQSSPGRAVALSFITDHLSIHWLGVPWLVAGVVAIVSAFMREPRDRYGYSFLTFVPLLWGGLYLLAWRLHTAPQGWVTWILYSAIAAAPLIVSGMSNPPRSRS</sequence>
<accession>A0ABW1JJR7</accession>
<proteinExistence type="predicted"/>
<dbReference type="Proteomes" id="UP001596189">
    <property type="component" value="Unassembled WGS sequence"/>
</dbReference>
<feature type="transmembrane region" description="Helical" evidence="1">
    <location>
        <begin position="103"/>
        <end position="122"/>
    </location>
</feature>
<comment type="caution">
    <text evidence="2">The sequence shown here is derived from an EMBL/GenBank/DDBJ whole genome shotgun (WGS) entry which is preliminary data.</text>
</comment>
<reference evidence="3" key="1">
    <citation type="journal article" date="2019" name="Int. J. Syst. Evol. Microbiol.">
        <title>The Global Catalogue of Microorganisms (GCM) 10K type strain sequencing project: providing services to taxonomists for standard genome sequencing and annotation.</title>
        <authorList>
            <consortium name="The Broad Institute Genomics Platform"/>
            <consortium name="The Broad Institute Genome Sequencing Center for Infectious Disease"/>
            <person name="Wu L."/>
            <person name="Ma J."/>
        </authorList>
    </citation>
    <scope>NUCLEOTIDE SEQUENCE [LARGE SCALE GENOMIC DNA]</scope>
    <source>
        <strain evidence="3">KACC 14249</strain>
    </source>
</reference>
<protein>
    <submittedName>
        <fullName evidence="2">Uncharacterized protein</fullName>
    </submittedName>
</protein>
<gene>
    <name evidence="2" type="ORF">ACFQDO_18515</name>
</gene>